<keyword evidence="8 10" id="KW-1133">Transmembrane helix</keyword>
<evidence type="ECO:0000259" key="11">
    <source>
        <dbReference type="PROSITE" id="PS50929"/>
    </source>
</evidence>
<evidence type="ECO:0000256" key="6">
    <source>
        <dbReference type="ARBA" id="ARBA00022807"/>
    </source>
</evidence>
<evidence type="ECO:0000256" key="1">
    <source>
        <dbReference type="ARBA" id="ARBA00004651"/>
    </source>
</evidence>
<dbReference type="Proteomes" id="UP000291072">
    <property type="component" value="Unassembled WGS sequence"/>
</dbReference>
<evidence type="ECO:0000256" key="4">
    <source>
        <dbReference type="ARBA" id="ARBA00022741"/>
    </source>
</evidence>
<evidence type="ECO:0000313" key="13">
    <source>
        <dbReference type="EMBL" id="TCG10852.1"/>
    </source>
</evidence>
<dbReference type="InterPro" id="IPR005074">
    <property type="entry name" value="Peptidase_C39"/>
</dbReference>
<name>A0A4R0XN00_9MOLU</name>
<dbReference type="PROSITE" id="PS00211">
    <property type="entry name" value="ABC_TRANSPORTER_1"/>
    <property type="match status" value="1"/>
</dbReference>
<feature type="transmembrane region" description="Helical" evidence="10">
    <location>
        <begin position="195"/>
        <end position="215"/>
    </location>
</feature>
<dbReference type="EMBL" id="PSZP01000020">
    <property type="protein sequence ID" value="TCG10852.1"/>
    <property type="molecule type" value="Genomic_DNA"/>
</dbReference>
<dbReference type="InterPro" id="IPR027417">
    <property type="entry name" value="P-loop_NTPase"/>
</dbReference>
<dbReference type="InterPro" id="IPR003593">
    <property type="entry name" value="AAA+_ATPase"/>
</dbReference>
<evidence type="ECO:0008006" key="15">
    <source>
        <dbReference type="Google" id="ProtNLM"/>
    </source>
</evidence>
<feature type="domain" description="ABC transmembrane type-1" evidence="11">
    <location>
        <begin position="160"/>
        <end position="440"/>
    </location>
</feature>
<dbReference type="Gene3D" id="1.20.1560.10">
    <property type="entry name" value="ABC transporter type 1, transmembrane domain"/>
    <property type="match status" value="1"/>
</dbReference>
<evidence type="ECO:0000256" key="9">
    <source>
        <dbReference type="ARBA" id="ARBA00023136"/>
    </source>
</evidence>
<evidence type="ECO:0000259" key="12">
    <source>
        <dbReference type="PROSITE" id="PS50990"/>
    </source>
</evidence>
<dbReference type="InterPro" id="IPR017871">
    <property type="entry name" value="ABC_transporter-like_CS"/>
</dbReference>
<dbReference type="Gene3D" id="3.40.50.300">
    <property type="entry name" value="P-loop containing nucleotide triphosphate hydrolases"/>
    <property type="match status" value="1"/>
</dbReference>
<feature type="transmembrane region" description="Helical" evidence="10">
    <location>
        <begin position="265"/>
        <end position="293"/>
    </location>
</feature>
<dbReference type="InterPro" id="IPR003439">
    <property type="entry name" value="ABC_transporter-like_ATP-bd"/>
</dbReference>
<dbReference type="AlphaFoldDB" id="A0A4R0XN00"/>
<dbReference type="GO" id="GO:0006508">
    <property type="term" value="P:proteolysis"/>
    <property type="evidence" value="ECO:0007669"/>
    <property type="project" value="InterPro"/>
</dbReference>
<evidence type="ECO:0000256" key="10">
    <source>
        <dbReference type="SAM" id="Phobius"/>
    </source>
</evidence>
<evidence type="ECO:0000256" key="8">
    <source>
        <dbReference type="ARBA" id="ARBA00022989"/>
    </source>
</evidence>
<dbReference type="Pfam" id="PF03412">
    <property type="entry name" value="Peptidase_C39"/>
    <property type="match status" value="1"/>
</dbReference>
<dbReference type="PANTHER" id="PTHR43394:SF1">
    <property type="entry name" value="ATP-BINDING CASSETTE SUB-FAMILY B MEMBER 10, MITOCHONDRIAL"/>
    <property type="match status" value="1"/>
</dbReference>
<proteinExistence type="inferred from homology"/>
<keyword evidence="4" id="KW-0547">Nucleotide-binding</keyword>
<dbReference type="PROSITE" id="PS50929">
    <property type="entry name" value="ABC_TM1F"/>
    <property type="match status" value="1"/>
</dbReference>
<dbReference type="InterPro" id="IPR039421">
    <property type="entry name" value="Type_1_exporter"/>
</dbReference>
<evidence type="ECO:0000256" key="3">
    <source>
        <dbReference type="ARBA" id="ARBA00022692"/>
    </source>
</evidence>
<keyword evidence="6" id="KW-0645">Protease</keyword>
<evidence type="ECO:0000256" key="7">
    <source>
        <dbReference type="ARBA" id="ARBA00022840"/>
    </source>
</evidence>
<feature type="transmembrane region" description="Helical" evidence="10">
    <location>
        <begin position="160"/>
        <end position="183"/>
    </location>
</feature>
<protein>
    <recommendedName>
        <fullName evidence="15">ABC transmembrane type-1 domain-containing protein</fullName>
    </recommendedName>
</protein>
<feature type="transmembrane region" description="Helical" evidence="10">
    <location>
        <begin position="299"/>
        <end position="319"/>
    </location>
</feature>
<reference evidence="13 14" key="1">
    <citation type="submission" date="2018-02" db="EMBL/GenBank/DDBJ databases">
        <title>Mycoplasma marinum and Mycoplasma todarodis sp. nov., moderately halophilic and psychrotolerant mycoplasmas isolated from cephalopods.</title>
        <authorList>
            <person name="Viver T."/>
        </authorList>
    </citation>
    <scope>NUCLEOTIDE SEQUENCE [LARGE SCALE GENOMIC DNA]</scope>
    <source>
        <strain evidence="13 14">5H</strain>
    </source>
</reference>
<keyword evidence="9 10" id="KW-0472">Membrane</keyword>
<dbReference type="SMART" id="SM00382">
    <property type="entry name" value="AAA"/>
    <property type="match status" value="1"/>
</dbReference>
<dbReference type="PANTHER" id="PTHR43394">
    <property type="entry name" value="ATP-DEPENDENT PERMEASE MDL1, MITOCHONDRIAL"/>
    <property type="match status" value="1"/>
</dbReference>
<feature type="transmembrane region" description="Helical" evidence="10">
    <location>
        <begin position="411"/>
        <end position="436"/>
    </location>
</feature>
<dbReference type="Pfam" id="PF00005">
    <property type="entry name" value="ABC_tran"/>
    <property type="match status" value="1"/>
</dbReference>
<dbReference type="Pfam" id="PF00664">
    <property type="entry name" value="ABC_membrane"/>
    <property type="match status" value="1"/>
</dbReference>
<keyword evidence="3 10" id="KW-0812">Transmembrane</keyword>
<comment type="caution">
    <text evidence="13">The sequence shown here is derived from an EMBL/GenBank/DDBJ whole genome shotgun (WGS) entry which is preliminary data.</text>
</comment>
<evidence type="ECO:0000313" key="14">
    <source>
        <dbReference type="Proteomes" id="UP000291072"/>
    </source>
</evidence>
<keyword evidence="6" id="KW-0788">Thiol protease</keyword>
<dbReference type="NCBIfam" id="NF045998">
    <property type="entry name" value="cleave_ABC_plasm"/>
    <property type="match status" value="1"/>
</dbReference>
<dbReference type="GO" id="GO:0016887">
    <property type="term" value="F:ATP hydrolysis activity"/>
    <property type="evidence" value="ECO:0007669"/>
    <property type="project" value="InterPro"/>
</dbReference>
<dbReference type="OrthoDB" id="403954at2"/>
<dbReference type="InterPro" id="IPR011527">
    <property type="entry name" value="ABC1_TM_dom"/>
</dbReference>
<sequence>MRIKKQEDIKDCGISILQAFHNYFYNRWININIFKKKALYGLKGINVEGMCELARVFGMKLSPMKGNIEALKDLKLSKPIIALIGNEEENHYVIIEKIRKRHLKITDPMTGQTEWIPFKKFQFQFLDIIIYVEKIGYSHKHVKVNSIFEYLTQFKTLIPLLLISTLISILVLFSSSFFMKIIMDQVIPGALNKTLIVLFVGFVTMSVLGALNNGFKNFVIYKMSLQISMEITNKFNNKVKNVKLMELQKLTRTDLMRRAAFIEPISLFISSTVFSISSEVLMCLISSVVLIWINVKLFLISAIVMSLLLISTLISQTILNKKYGKYIKSQIENATINLDSLGMSKQLKNPSLKTFFLIKQSECLYNFKKIDKKIWIINNIYEVIETIITSISPLVIVVIATNYVIESKLSIGSLILYISMFHFFVNPTTSIANVVVKFPLIKKEMDMLQYVLDFKEEKINLKGKQIKEIKNIKLSNISFGFETGKTLLKIKQFEINKHIRLKGENGSGKTTFLDIISTNYNIPGVYYNNLETKYYNLNQLRESIFRIDPSDYLPSVKVIEYLTNNNAKQYKVFLENYQTFHLDEIIKKMNISLDKKMINNASNFSSGQRQMIQLLKLFTKEYKIIMLDEAFDNIEKENCEKVISSISDLHKNALFIEISHNNIFVKKGKEVNVESFKQN</sequence>
<dbReference type="GO" id="GO:0015421">
    <property type="term" value="F:ABC-type oligopeptide transporter activity"/>
    <property type="evidence" value="ECO:0007669"/>
    <property type="project" value="TreeGrafter"/>
</dbReference>
<dbReference type="SUPFAM" id="SSF52540">
    <property type="entry name" value="P-loop containing nucleoside triphosphate hydrolases"/>
    <property type="match status" value="1"/>
</dbReference>
<dbReference type="PROSITE" id="PS50990">
    <property type="entry name" value="PEPTIDASE_C39"/>
    <property type="match status" value="1"/>
</dbReference>
<evidence type="ECO:0000256" key="2">
    <source>
        <dbReference type="ARBA" id="ARBA00005417"/>
    </source>
</evidence>
<evidence type="ECO:0000256" key="5">
    <source>
        <dbReference type="ARBA" id="ARBA00022801"/>
    </source>
</evidence>
<gene>
    <name evidence="13" type="ORF">C4B25_02860</name>
</gene>
<dbReference type="Gene3D" id="3.90.70.10">
    <property type="entry name" value="Cysteine proteinases"/>
    <property type="match status" value="1"/>
</dbReference>
<keyword evidence="5" id="KW-0378">Hydrolase</keyword>
<keyword evidence="14" id="KW-1185">Reference proteome</keyword>
<dbReference type="InterPro" id="IPR036640">
    <property type="entry name" value="ABC1_TM_sf"/>
</dbReference>
<comment type="subcellular location">
    <subcellularLocation>
        <location evidence="1">Cell membrane</location>
        <topology evidence="1">Multi-pass membrane protein</topology>
    </subcellularLocation>
</comment>
<dbReference type="GO" id="GO:0008234">
    <property type="term" value="F:cysteine-type peptidase activity"/>
    <property type="evidence" value="ECO:0007669"/>
    <property type="project" value="UniProtKB-KW"/>
</dbReference>
<keyword evidence="7" id="KW-0067">ATP-binding</keyword>
<dbReference type="GO" id="GO:0005886">
    <property type="term" value="C:plasma membrane"/>
    <property type="evidence" value="ECO:0007669"/>
    <property type="project" value="UniProtKB-SubCell"/>
</dbReference>
<dbReference type="GO" id="GO:0005524">
    <property type="term" value="F:ATP binding"/>
    <property type="evidence" value="ECO:0007669"/>
    <property type="project" value="UniProtKB-KW"/>
</dbReference>
<feature type="domain" description="Peptidase C39" evidence="12">
    <location>
        <begin position="6"/>
        <end position="132"/>
    </location>
</feature>
<feature type="transmembrane region" description="Helical" evidence="10">
    <location>
        <begin position="383"/>
        <end position="405"/>
    </location>
</feature>
<comment type="similarity">
    <text evidence="2">Belongs to the ABC transporter superfamily.</text>
</comment>
<dbReference type="RefSeq" id="WP_131613549.1">
    <property type="nucleotide sequence ID" value="NZ_PSZP01000020.1"/>
</dbReference>
<dbReference type="SUPFAM" id="SSF90123">
    <property type="entry name" value="ABC transporter transmembrane region"/>
    <property type="match status" value="1"/>
</dbReference>
<accession>A0A4R0XN00</accession>
<organism evidence="13 14">
    <name type="scientific">Mycoplasma todarodis</name>
    <dbReference type="NCBI Taxonomy" id="1937191"/>
    <lineage>
        <taxon>Bacteria</taxon>
        <taxon>Bacillati</taxon>
        <taxon>Mycoplasmatota</taxon>
        <taxon>Mollicutes</taxon>
        <taxon>Mycoplasmataceae</taxon>
        <taxon>Mycoplasma</taxon>
    </lineage>
</organism>